<reference evidence="1 2" key="1">
    <citation type="journal article" date="2021" name="Genome Biol. Evol.">
        <title>The evolution of interdependence in a four-way mealybug symbiosis.</title>
        <authorList>
            <person name="Garber A.I."/>
            <person name="Kupper M."/>
            <person name="Laetsch D.R."/>
            <person name="Weldon S.R."/>
            <person name="Ladinsky M.S."/>
            <person name="Bjorkman P.J."/>
            <person name="McCutcheon J.P."/>
        </authorList>
    </citation>
    <scope>NUCLEOTIDE SEQUENCE [LARGE SCALE GENOMIC DNA]</scope>
    <source>
        <strain evidence="1">SOD</strain>
    </source>
</reference>
<protein>
    <submittedName>
        <fullName evidence="1">DUF484 domain-containing protein</fullName>
    </submittedName>
</protein>
<evidence type="ECO:0000313" key="2">
    <source>
        <dbReference type="Proteomes" id="UP000811282"/>
    </source>
</evidence>
<dbReference type="Pfam" id="PF04340">
    <property type="entry name" value="DUF484"/>
    <property type="match status" value="1"/>
</dbReference>
<proteinExistence type="predicted"/>
<dbReference type="InterPro" id="IPR029016">
    <property type="entry name" value="GAF-like_dom_sf"/>
</dbReference>
<gene>
    <name evidence="1" type="ORF">JZM24_05900</name>
</gene>
<organism evidence="1 2">
    <name type="scientific">Candidatus Sodalis endolongispinus</name>
    <dbReference type="NCBI Taxonomy" id="2812662"/>
    <lineage>
        <taxon>Bacteria</taxon>
        <taxon>Pseudomonadati</taxon>
        <taxon>Pseudomonadota</taxon>
        <taxon>Gammaproteobacteria</taxon>
        <taxon>Enterobacterales</taxon>
        <taxon>Bruguierivoracaceae</taxon>
        <taxon>Sodalis</taxon>
    </lineage>
</organism>
<accession>A0ABS5YCG1</accession>
<keyword evidence="2" id="KW-1185">Reference proteome</keyword>
<dbReference type="Gene3D" id="3.30.450.40">
    <property type="match status" value="1"/>
</dbReference>
<dbReference type="RefSeq" id="WP_215669005.1">
    <property type="nucleotide sequence ID" value="NZ_JAFJYC010000001.1"/>
</dbReference>
<sequence length="234" mass="26228">MKQVGEQADSAQTLDDEQVVQYLLTHPEFFIRNARVVEQMVVPHPVRGCVSLLEWQLGRQRAHIQQLEDDITRLMEHATTNEPLFYRLLRLQSDLAAAGSLQELLNRLQRWARGLGLAGAHVRLFSDQWQLGAPSGFTHLALARSAFEPLRIQLLGQDNHYLGKLNGPELLLLLPQVRQIGSVAMSLLGDDGAIGVLMFTSRDSQHFQDGMGTVLLQQLATLLPGLLERWVSRA</sequence>
<dbReference type="Proteomes" id="UP000811282">
    <property type="component" value="Unassembled WGS sequence"/>
</dbReference>
<dbReference type="NCBIfam" id="NF008203">
    <property type="entry name" value="PRK10963.1"/>
    <property type="match status" value="1"/>
</dbReference>
<evidence type="ECO:0000313" key="1">
    <source>
        <dbReference type="EMBL" id="MBT9431786.1"/>
    </source>
</evidence>
<name>A0ABS5YCG1_9GAMM</name>
<dbReference type="InterPro" id="IPR007435">
    <property type="entry name" value="DUF484"/>
</dbReference>
<comment type="caution">
    <text evidence="1">The sequence shown here is derived from an EMBL/GenBank/DDBJ whole genome shotgun (WGS) entry which is preliminary data.</text>
</comment>
<dbReference type="PANTHER" id="PTHR38765">
    <property type="entry name" value="DUF484 DOMAIN-CONTAINING PROTEIN"/>
    <property type="match status" value="1"/>
</dbReference>
<dbReference type="EMBL" id="JAFJYC010000001">
    <property type="protein sequence ID" value="MBT9431786.1"/>
    <property type="molecule type" value="Genomic_DNA"/>
</dbReference>
<dbReference type="PANTHER" id="PTHR38765:SF1">
    <property type="entry name" value="DUF484 DOMAIN-CONTAINING PROTEIN"/>
    <property type="match status" value="1"/>
</dbReference>